<name>A0ABW1GEZ0_9ACTN</name>
<evidence type="ECO:0000313" key="2">
    <source>
        <dbReference type="Proteomes" id="UP001596200"/>
    </source>
</evidence>
<dbReference type="SUPFAM" id="SSF56059">
    <property type="entry name" value="Glutathione synthetase ATP-binding domain-like"/>
    <property type="match status" value="1"/>
</dbReference>
<proteinExistence type="predicted"/>
<comment type="caution">
    <text evidence="1">The sequence shown here is derived from an EMBL/GenBank/DDBJ whole genome shotgun (WGS) entry which is preliminary data.</text>
</comment>
<evidence type="ECO:0008006" key="3">
    <source>
        <dbReference type="Google" id="ProtNLM"/>
    </source>
</evidence>
<dbReference type="RefSeq" id="WP_344513733.1">
    <property type="nucleotide sequence ID" value="NZ_BAAATU010000027.1"/>
</dbReference>
<sequence length="452" mass="49930">MDRASLTTEYLSRVTENGAKAADLIGRLPESEMLRAFYKATYLSRPVFLGHAERVRAFGDVSTIMGALGRLPDLLFGGDFAAFARATGLTEPQVAAAVRGRGAAMTRQARADLFVQDNQFKLLELNIGSSIGGMDNADICRGLLEHPLLARFAADRNLGYVDTLREQVNNVLVESGFRPGDRPVVALTDWPANFDNEVAYMRLLCERWRGIGLEAHPCHVGQLQVRDGRVWLEDKPVDIVFRTFTISQIVDRPELFDPVLNAAERGEVKIFTPLDTAAYASKGALAMLSDEENRGLFSAEELASVDRLLPWTRMVRPGQVTLEGGERVDLLRHAVDNQQELVLKPTSLYGNRGVVLGWTAGLTAEEWREQVVAAFDAPFVLQRRVRPTAELFPDENGDLQPWNVLWGMFSVVNGYGGANTRAIRAEWGDVVMNRAHGIHSGPALSELCEPDA</sequence>
<organism evidence="1 2">
    <name type="scientific">Streptomyces pulveraceus</name>
    <dbReference type="NCBI Taxonomy" id="68258"/>
    <lineage>
        <taxon>Bacteria</taxon>
        <taxon>Bacillati</taxon>
        <taxon>Actinomycetota</taxon>
        <taxon>Actinomycetes</taxon>
        <taxon>Kitasatosporales</taxon>
        <taxon>Streptomycetaceae</taxon>
        <taxon>Streptomyces</taxon>
    </lineage>
</organism>
<gene>
    <name evidence="1" type="ORF">ACFP1B_04025</name>
</gene>
<dbReference type="Proteomes" id="UP001596200">
    <property type="component" value="Unassembled WGS sequence"/>
</dbReference>
<dbReference type="EMBL" id="JBHSPU010000003">
    <property type="protein sequence ID" value="MFC5912608.1"/>
    <property type="molecule type" value="Genomic_DNA"/>
</dbReference>
<keyword evidence="2" id="KW-1185">Reference proteome</keyword>
<accession>A0ABW1GEZ0</accession>
<evidence type="ECO:0000313" key="1">
    <source>
        <dbReference type="EMBL" id="MFC5912608.1"/>
    </source>
</evidence>
<reference evidence="2" key="1">
    <citation type="journal article" date="2019" name="Int. J. Syst. Evol. Microbiol.">
        <title>The Global Catalogue of Microorganisms (GCM) 10K type strain sequencing project: providing services to taxonomists for standard genome sequencing and annotation.</title>
        <authorList>
            <consortium name="The Broad Institute Genomics Platform"/>
            <consortium name="The Broad Institute Genome Sequencing Center for Infectious Disease"/>
            <person name="Wu L."/>
            <person name="Ma J."/>
        </authorList>
    </citation>
    <scope>NUCLEOTIDE SEQUENCE [LARGE SCALE GENOMIC DNA]</scope>
    <source>
        <strain evidence="2">JCM 4147</strain>
    </source>
</reference>
<protein>
    <recommendedName>
        <fullName evidence="3">Circularly permuted type 2 ATP-grasp protein</fullName>
    </recommendedName>
</protein>